<dbReference type="PANTHER" id="PTHR32125:SF4">
    <property type="entry name" value="2-C-METHYL-D-ERYTHRITOL 4-PHOSPHATE CYTIDYLYLTRANSFERASE, CHLOROPLASTIC"/>
    <property type="match status" value="1"/>
</dbReference>
<dbReference type="OrthoDB" id="9806837at2"/>
<dbReference type="AlphaFoldDB" id="A0A2T0LE56"/>
<keyword evidence="1 4" id="KW-0808">Transferase</keyword>
<dbReference type="PANTHER" id="PTHR32125">
    <property type="entry name" value="2-C-METHYL-D-ERYTHRITOL 4-PHOSPHATE CYTIDYLYLTRANSFERASE, CHLOROPLASTIC"/>
    <property type="match status" value="1"/>
</dbReference>
<name>A0A2T0LE56_9BACL</name>
<dbReference type="EMBL" id="PVNE01000014">
    <property type="protein sequence ID" value="PRX40351.1"/>
    <property type="molecule type" value="Genomic_DNA"/>
</dbReference>
<dbReference type="InterPro" id="IPR029044">
    <property type="entry name" value="Nucleotide-diphossugar_trans"/>
</dbReference>
<proteinExistence type="predicted"/>
<keyword evidence="2 4" id="KW-0548">Nucleotidyltransferase</keyword>
<organism evidence="4 5">
    <name type="scientific">Planifilum fimeticola</name>
    <dbReference type="NCBI Taxonomy" id="201975"/>
    <lineage>
        <taxon>Bacteria</taxon>
        <taxon>Bacillati</taxon>
        <taxon>Bacillota</taxon>
        <taxon>Bacilli</taxon>
        <taxon>Bacillales</taxon>
        <taxon>Thermoactinomycetaceae</taxon>
        <taxon>Planifilum</taxon>
    </lineage>
</organism>
<evidence type="ECO:0000256" key="2">
    <source>
        <dbReference type="ARBA" id="ARBA00022695"/>
    </source>
</evidence>
<dbReference type="GO" id="GO:0008299">
    <property type="term" value="P:isoprenoid biosynthetic process"/>
    <property type="evidence" value="ECO:0007669"/>
    <property type="project" value="UniProtKB-KW"/>
</dbReference>
<comment type="caution">
    <text evidence="4">The sequence shown here is derived from an EMBL/GenBank/DDBJ whole genome shotgun (WGS) entry which is preliminary data.</text>
</comment>
<dbReference type="RefSeq" id="WP_106345356.1">
    <property type="nucleotide sequence ID" value="NZ_PVNE01000014.1"/>
</dbReference>
<dbReference type="Pfam" id="PF01128">
    <property type="entry name" value="IspD"/>
    <property type="match status" value="1"/>
</dbReference>
<protein>
    <submittedName>
        <fullName evidence="4">2-C-methyl-D-erythritol 4-phosphate cytidylyltransferase</fullName>
    </submittedName>
</protein>
<dbReference type="SUPFAM" id="SSF53448">
    <property type="entry name" value="Nucleotide-diphospho-sugar transferases"/>
    <property type="match status" value="1"/>
</dbReference>
<dbReference type="Proteomes" id="UP000237797">
    <property type="component" value="Unassembled WGS sequence"/>
</dbReference>
<evidence type="ECO:0000256" key="3">
    <source>
        <dbReference type="ARBA" id="ARBA00023229"/>
    </source>
</evidence>
<dbReference type="FunFam" id="3.90.550.10:FF:000003">
    <property type="entry name" value="2-C-methyl-D-erythritol 4-phosphate cytidylyltransferase"/>
    <property type="match status" value="1"/>
</dbReference>
<evidence type="ECO:0000313" key="4">
    <source>
        <dbReference type="EMBL" id="PRX40351.1"/>
    </source>
</evidence>
<keyword evidence="5" id="KW-1185">Reference proteome</keyword>
<reference evidence="4 5" key="1">
    <citation type="submission" date="2018-03" db="EMBL/GenBank/DDBJ databases">
        <title>Genomic Encyclopedia of Archaeal and Bacterial Type Strains, Phase II (KMG-II): from individual species to whole genera.</title>
        <authorList>
            <person name="Goeker M."/>
        </authorList>
    </citation>
    <scope>NUCLEOTIDE SEQUENCE [LARGE SCALE GENOMIC DNA]</scope>
    <source>
        <strain evidence="4 5">DSM 44946</strain>
    </source>
</reference>
<dbReference type="InterPro" id="IPR034683">
    <property type="entry name" value="IspD/TarI"/>
</dbReference>
<gene>
    <name evidence="4" type="ORF">CLV97_11439</name>
</gene>
<dbReference type="CDD" id="cd02516">
    <property type="entry name" value="CDP-ME_synthetase"/>
    <property type="match status" value="1"/>
</dbReference>
<dbReference type="InterPro" id="IPR050088">
    <property type="entry name" value="IspD/TarI_cytidylyltransf_bact"/>
</dbReference>
<keyword evidence="3" id="KW-0414">Isoprene biosynthesis</keyword>
<evidence type="ECO:0000313" key="5">
    <source>
        <dbReference type="Proteomes" id="UP000237797"/>
    </source>
</evidence>
<evidence type="ECO:0000256" key="1">
    <source>
        <dbReference type="ARBA" id="ARBA00022679"/>
    </source>
</evidence>
<accession>A0A2T0LE56</accession>
<dbReference type="Gene3D" id="3.90.550.10">
    <property type="entry name" value="Spore Coat Polysaccharide Biosynthesis Protein SpsA, Chain A"/>
    <property type="match status" value="1"/>
</dbReference>
<dbReference type="GO" id="GO:0050518">
    <property type="term" value="F:2-C-methyl-D-erythritol 4-phosphate cytidylyltransferase activity"/>
    <property type="evidence" value="ECO:0007669"/>
    <property type="project" value="UniProtKB-ARBA"/>
</dbReference>
<sequence length="228" mass="26341">MEQISMILLSGGIGTRMKASVPKQFLPIGGKPIIVHVLEKLENIEEISEVIVPSPRNYMEQTSEVIRNYQFSKPVQVIEGGKTRQESVYKALKRVTQENVLIHESVRPFVTQEEFERLIRTGEQNATYGLDIPFTVLEGKEYIERNLDRDRLINIQLPQKFDAKKLLAAHEQAIRDGKSFTEDVSLYFHYNRERIKVLRGTEYNIKITMPIDQTIGEIIYKEYILGGE</sequence>